<organism evidence="1 2">
    <name type="scientific">Neophaeococcomyces mojaviensis</name>
    <dbReference type="NCBI Taxonomy" id="3383035"/>
    <lineage>
        <taxon>Eukaryota</taxon>
        <taxon>Fungi</taxon>
        <taxon>Dikarya</taxon>
        <taxon>Ascomycota</taxon>
        <taxon>Pezizomycotina</taxon>
        <taxon>Eurotiomycetes</taxon>
        <taxon>Chaetothyriomycetidae</taxon>
        <taxon>Chaetothyriales</taxon>
        <taxon>Chaetothyriales incertae sedis</taxon>
        <taxon>Neophaeococcomyces</taxon>
    </lineage>
</organism>
<reference evidence="1" key="1">
    <citation type="submission" date="2022-10" db="EMBL/GenBank/DDBJ databases">
        <title>Culturing micro-colonial fungi from biological soil crusts in the Mojave desert and describing Neophaeococcomyces mojavensis, and introducing the new genera and species Taxawa tesnikishii.</title>
        <authorList>
            <person name="Kurbessoian T."/>
            <person name="Stajich J.E."/>
        </authorList>
    </citation>
    <scope>NUCLEOTIDE SEQUENCE</scope>
    <source>
        <strain evidence="1">JES_112</strain>
    </source>
</reference>
<comment type="caution">
    <text evidence="1">The sequence shown here is derived from an EMBL/GenBank/DDBJ whole genome shotgun (WGS) entry which is preliminary data.</text>
</comment>
<protein>
    <submittedName>
        <fullName evidence="1">Uncharacterized protein</fullName>
    </submittedName>
</protein>
<evidence type="ECO:0000313" key="2">
    <source>
        <dbReference type="Proteomes" id="UP001172386"/>
    </source>
</evidence>
<dbReference type="EMBL" id="JAPDRQ010000134">
    <property type="protein sequence ID" value="KAJ9654028.1"/>
    <property type="molecule type" value="Genomic_DNA"/>
</dbReference>
<sequence length="327" mass="37705">MSLEQAANTIVKHTKNMIAEFERDIARERTKRAIAIDKQAFANLSRTVTQYAIGLINNQWTRLDSVLPEYTHQFRKQYQLPYVHDLQAAYFRDGVIERSLVHPRWWINGHIPPNRGWKPTEHPGTEIRLRPSPQKITTQAQFHVLMSVRDQLPSDLRSEFEGKIAVKLSALLEYGQQQLRLAARPIALPDNVQRFQKKIEIARRQDELQAWRQQRQVRQEIHDQSILEARDRDGFDDEIVIEGELSQGSTITVRPSTPPPALPIRSVFPTIESPAGPSLTRPPPSTAPAAMQQQEEESRTRRKRAVSGYYTLLMEGDSQEIKRARQQ</sequence>
<accession>A0ACC3A1L6</accession>
<keyword evidence="2" id="KW-1185">Reference proteome</keyword>
<name>A0ACC3A1L6_9EURO</name>
<gene>
    <name evidence="1" type="ORF">H2198_006883</name>
</gene>
<dbReference type="Proteomes" id="UP001172386">
    <property type="component" value="Unassembled WGS sequence"/>
</dbReference>
<evidence type="ECO:0000313" key="1">
    <source>
        <dbReference type="EMBL" id="KAJ9654028.1"/>
    </source>
</evidence>
<proteinExistence type="predicted"/>